<keyword evidence="3 8" id="KW-0547">Nucleotide-binding</keyword>
<evidence type="ECO:0000256" key="7">
    <source>
        <dbReference type="ARBA" id="ARBA00047913"/>
    </source>
</evidence>
<dbReference type="NCBIfam" id="NF004012">
    <property type="entry name" value="PRK05477.1-2"/>
    <property type="match status" value="1"/>
</dbReference>
<dbReference type="EMBL" id="CP014244">
    <property type="protein sequence ID" value="AMD20448.1"/>
    <property type="molecule type" value="Genomic_DNA"/>
</dbReference>
<dbReference type="InterPro" id="IPR017958">
    <property type="entry name" value="Gln-tRNA_amidoTrfase_suB_CS"/>
</dbReference>
<dbReference type="PANTHER" id="PTHR11659:SF0">
    <property type="entry name" value="GLUTAMYL-TRNA(GLN) AMIDOTRANSFERASE SUBUNIT B, MITOCHONDRIAL"/>
    <property type="match status" value="1"/>
</dbReference>
<gene>
    <name evidence="8" type="primary">PET112</name>
    <name evidence="10" type="ORF">AW171_hschr42341</name>
</gene>
<evidence type="ECO:0000256" key="8">
    <source>
        <dbReference type="HAMAP-Rule" id="MF_03147"/>
    </source>
</evidence>
<dbReference type="OrthoDB" id="1722066at2759"/>
<dbReference type="AlphaFoldDB" id="A0A109UZ98"/>
<comment type="subunit">
    <text evidence="8">Subunit of the heterotrimeric GatFAB amidotransferase (AdT) complex, composed of A, B and F subunits.</text>
</comment>
<sequence length="536" mass="61112">MVTMKRLYGTTFTSPVVRLYSDYRLKCGVEIHTQLNTKNKLFSMSTNDPFYSTNKPNHHTSYFDLGLPGTQPKLNYEAVLFATKLSLALDCEINTNSQFDRKHYFYGDQPLGYQITQHYKPFSKNGKLVLSKDIDGLEEEEKTIRIQQLQLEQDTGRSLYKEAAKNTLIDLNRSNVPLIELVTSPDFTDIKQVRGFIKKYQNLVRHLGISTGDLETGAMRVDVNISVNEHPRVELKNLPNTSSIVNAIKYEYNRQINLIRHGKVGNQVVAETRSWNGKETVKSRSKETTIDYRYLPDPELPRIVLDVSLINCIKAALPELPESTLKTLMDKPFCLSIKDAKILTTNSNKQNVLYSHNEIRRYYLDTFSEFTSLKDSPEQSKLPSNWIIHELLGNLNKLDIPLSEVTKILPAKVFAQFLSLINLKKISNASGKLLLFHILQKFKDSGFKDTTPVDLNSVINEYDLGFVSNCSPEELKEVCQGILDNLKDRSIINDLVSGKKKNSIKYLVGLGMRSLQGRVDAQSLQDMFKEILGIKW</sequence>
<evidence type="ECO:0000256" key="2">
    <source>
        <dbReference type="ARBA" id="ARBA00022598"/>
    </source>
</evidence>
<dbReference type="InterPro" id="IPR023168">
    <property type="entry name" value="GatB_Yqey_C_2"/>
</dbReference>
<dbReference type="Pfam" id="PF02934">
    <property type="entry name" value="GatB_N"/>
    <property type="match status" value="1"/>
</dbReference>
<evidence type="ECO:0000256" key="6">
    <source>
        <dbReference type="ARBA" id="ARBA00023128"/>
    </source>
</evidence>
<protein>
    <recommendedName>
        <fullName evidence="8">Glutamyl-tRNA(Gln) amidotransferase subunit B, mitochondrial</fullName>
        <shortName evidence="8">Glu-AdT subunit B</shortName>
        <ecNumber evidence="8">6.3.5.-</ecNumber>
    </recommendedName>
</protein>
<evidence type="ECO:0000313" key="10">
    <source>
        <dbReference type="EMBL" id="AMD20448.1"/>
    </source>
</evidence>
<keyword evidence="11" id="KW-1185">Reference proteome</keyword>
<keyword evidence="5 8" id="KW-0648">Protein biosynthesis</keyword>
<dbReference type="GeneID" id="28723694"/>
<comment type="function">
    <text evidence="8">Allows the formation of correctly charged Gln-tRNA(Gln) through the transamidation of misacylated Glu-tRNA(Gln) in the mitochondria. The reaction takes place in the presence of glutamine and ATP through an activated gamma-phospho-Glu-tRNA(Gln).</text>
</comment>
<dbReference type="InterPro" id="IPR004413">
    <property type="entry name" value="GatB"/>
</dbReference>
<dbReference type="GO" id="GO:0005524">
    <property type="term" value="F:ATP binding"/>
    <property type="evidence" value="ECO:0007669"/>
    <property type="project" value="UniProtKB-KW"/>
</dbReference>
<dbReference type="EC" id="6.3.5.-" evidence="8"/>
<comment type="similarity">
    <text evidence="1 8">Belongs to the GatB/GatE family. GatB subfamily.</text>
</comment>
<organism evidence="10 11">
    <name type="scientific">Eremothecium sinecaudum</name>
    <dbReference type="NCBI Taxonomy" id="45286"/>
    <lineage>
        <taxon>Eukaryota</taxon>
        <taxon>Fungi</taxon>
        <taxon>Dikarya</taxon>
        <taxon>Ascomycota</taxon>
        <taxon>Saccharomycotina</taxon>
        <taxon>Saccharomycetes</taxon>
        <taxon>Saccharomycetales</taxon>
        <taxon>Saccharomycetaceae</taxon>
        <taxon>Eremothecium</taxon>
    </lineage>
</organism>
<reference evidence="10 11" key="1">
    <citation type="submission" date="2016-01" db="EMBL/GenBank/DDBJ databases">
        <title>Genome sequence of the yeast Holleya sinecauda.</title>
        <authorList>
            <person name="Dietrich F.S."/>
        </authorList>
    </citation>
    <scope>NUCLEOTIDE SEQUENCE [LARGE SCALE GENOMIC DNA]</scope>
    <source>
        <strain evidence="10 11">ATCC 58844</strain>
    </source>
</reference>
<dbReference type="InterPro" id="IPR006075">
    <property type="entry name" value="Asn/Gln-tRNA_Trfase_suB/E_cat"/>
</dbReference>
<feature type="domain" description="Asn/Gln amidotransferase" evidence="9">
    <location>
        <begin position="368"/>
        <end position="532"/>
    </location>
</feature>
<evidence type="ECO:0000256" key="3">
    <source>
        <dbReference type="ARBA" id="ARBA00022741"/>
    </source>
</evidence>
<evidence type="ECO:0000256" key="5">
    <source>
        <dbReference type="ARBA" id="ARBA00022917"/>
    </source>
</evidence>
<dbReference type="PROSITE" id="PS01234">
    <property type="entry name" value="GATB"/>
    <property type="match status" value="1"/>
</dbReference>
<evidence type="ECO:0000259" key="9">
    <source>
        <dbReference type="SMART" id="SM00845"/>
    </source>
</evidence>
<keyword evidence="6 8" id="KW-0496">Mitochondrion</keyword>
<evidence type="ECO:0000256" key="1">
    <source>
        <dbReference type="ARBA" id="ARBA00005306"/>
    </source>
</evidence>
<keyword evidence="4 8" id="KW-0067">ATP-binding</keyword>
<accession>A0A109UZ98</accession>
<dbReference type="InterPro" id="IPR003789">
    <property type="entry name" value="Asn/Gln_tRNA_amidoTrase-B-like"/>
</dbReference>
<dbReference type="GO" id="GO:0050567">
    <property type="term" value="F:glutaminyl-tRNA synthase (glutamine-hydrolyzing) activity"/>
    <property type="evidence" value="ECO:0007669"/>
    <property type="project" value="UniProtKB-UniRule"/>
</dbReference>
<dbReference type="GO" id="GO:0005739">
    <property type="term" value="C:mitochondrion"/>
    <property type="evidence" value="ECO:0007669"/>
    <property type="project" value="UniProtKB-SubCell"/>
</dbReference>
<evidence type="ECO:0000313" key="11">
    <source>
        <dbReference type="Proteomes" id="UP000243052"/>
    </source>
</evidence>
<evidence type="ECO:0000256" key="4">
    <source>
        <dbReference type="ARBA" id="ARBA00022840"/>
    </source>
</evidence>
<dbReference type="STRING" id="45286.A0A109UZ98"/>
<dbReference type="GO" id="GO:0070681">
    <property type="term" value="P:glutaminyl-tRNAGln biosynthesis via transamidation"/>
    <property type="evidence" value="ECO:0007669"/>
    <property type="project" value="UniProtKB-UniRule"/>
</dbReference>
<dbReference type="NCBIfam" id="TIGR00133">
    <property type="entry name" value="gatB"/>
    <property type="match status" value="1"/>
</dbReference>
<dbReference type="Gene3D" id="1.10.10.410">
    <property type="match status" value="1"/>
</dbReference>
<proteinExistence type="inferred from homology"/>
<keyword evidence="2 8" id="KW-0436">Ligase</keyword>
<dbReference type="Proteomes" id="UP000243052">
    <property type="component" value="Chromosome iv"/>
</dbReference>
<dbReference type="SMART" id="SM00845">
    <property type="entry name" value="GatB_Yqey"/>
    <property type="match status" value="1"/>
</dbReference>
<dbReference type="Pfam" id="PF02637">
    <property type="entry name" value="GatB_Yqey"/>
    <property type="match status" value="1"/>
</dbReference>
<comment type="catalytic activity">
    <reaction evidence="7 8">
        <text>L-glutamyl-tRNA(Gln) + L-glutamine + ATP + H2O = L-glutaminyl-tRNA(Gln) + L-glutamate + ADP + phosphate + H(+)</text>
        <dbReference type="Rhea" id="RHEA:17521"/>
        <dbReference type="Rhea" id="RHEA-COMP:9681"/>
        <dbReference type="Rhea" id="RHEA-COMP:9684"/>
        <dbReference type="ChEBI" id="CHEBI:15377"/>
        <dbReference type="ChEBI" id="CHEBI:15378"/>
        <dbReference type="ChEBI" id="CHEBI:29985"/>
        <dbReference type="ChEBI" id="CHEBI:30616"/>
        <dbReference type="ChEBI" id="CHEBI:43474"/>
        <dbReference type="ChEBI" id="CHEBI:58359"/>
        <dbReference type="ChEBI" id="CHEBI:78520"/>
        <dbReference type="ChEBI" id="CHEBI:78521"/>
        <dbReference type="ChEBI" id="CHEBI:456216"/>
    </reaction>
</comment>
<comment type="subcellular location">
    <subcellularLocation>
        <location evidence="8">Mitochondrion</location>
    </subcellularLocation>
</comment>
<dbReference type="InterPro" id="IPR017959">
    <property type="entry name" value="Asn/Gln-tRNA_amidoTrfase_suB/E"/>
</dbReference>
<dbReference type="SUPFAM" id="SSF89095">
    <property type="entry name" value="GatB/YqeY motif"/>
    <property type="match status" value="1"/>
</dbReference>
<dbReference type="GO" id="GO:0030956">
    <property type="term" value="C:glutamyl-tRNA(Gln) amidotransferase complex"/>
    <property type="evidence" value="ECO:0007669"/>
    <property type="project" value="UniProtKB-UniRule"/>
</dbReference>
<dbReference type="InterPro" id="IPR014746">
    <property type="entry name" value="Gln_synth/guanido_kin_cat_dom"/>
</dbReference>
<name>A0A109UZ98_9SACH</name>
<dbReference type="RefSeq" id="XP_017987444.1">
    <property type="nucleotide sequence ID" value="XM_018131978.1"/>
</dbReference>
<dbReference type="SUPFAM" id="SSF55931">
    <property type="entry name" value="Glutamine synthetase/guanido kinase"/>
    <property type="match status" value="1"/>
</dbReference>
<dbReference type="InterPro" id="IPR018027">
    <property type="entry name" value="Asn/Gln_amidotransferase"/>
</dbReference>
<dbReference type="HAMAP" id="MF_00121">
    <property type="entry name" value="GatB"/>
    <property type="match status" value="1"/>
</dbReference>
<dbReference type="GO" id="GO:0032543">
    <property type="term" value="P:mitochondrial translation"/>
    <property type="evidence" value="ECO:0007669"/>
    <property type="project" value="UniProtKB-UniRule"/>
</dbReference>
<dbReference type="PANTHER" id="PTHR11659">
    <property type="entry name" value="GLUTAMYL-TRNA GLN AMIDOTRANSFERASE SUBUNIT B MITOCHONDRIAL AND PROKARYOTIC PET112-RELATED"/>
    <property type="match status" value="1"/>
</dbReference>